<evidence type="ECO:0000256" key="1">
    <source>
        <dbReference type="SAM" id="Phobius"/>
    </source>
</evidence>
<comment type="caution">
    <text evidence="2">The sequence shown here is derived from an EMBL/GenBank/DDBJ whole genome shotgun (WGS) entry which is preliminary data.</text>
</comment>
<feature type="transmembrane region" description="Helical" evidence="1">
    <location>
        <begin position="26"/>
        <end position="46"/>
    </location>
</feature>
<keyword evidence="1" id="KW-0812">Transmembrane</keyword>
<sequence>MGAPAPLLSGGCPDALGSAKDAMNSGFAFTQVLPPCAAGLMCLLALPTRLLDGALRRVVPVALAGSLLLTYVNASGALGSFLAVPAHCC</sequence>
<keyword evidence="1" id="KW-1133">Transmembrane helix</keyword>
<reference evidence="2 3" key="1">
    <citation type="journal article" date="2011" name="Plasmid">
        <title>Streptomyces turgidiscabies Car8 contains a modular pathogenicity island that shares virulence genes with other actinobacterial plant pathogens.</title>
        <authorList>
            <person name="Huguet-Tapia J.C."/>
            <person name="Badger J.H."/>
            <person name="Loria R."/>
            <person name="Pettis G.S."/>
        </authorList>
    </citation>
    <scope>NUCLEOTIDE SEQUENCE [LARGE SCALE GENOMIC DNA]</scope>
    <source>
        <strain evidence="2 3">Car8</strain>
    </source>
</reference>
<gene>
    <name evidence="2" type="ORF">STRTUCAR8_10087</name>
</gene>
<feature type="transmembrane region" description="Helical" evidence="1">
    <location>
        <begin position="58"/>
        <end position="84"/>
    </location>
</feature>
<dbReference type="STRING" id="85558.T45_04603"/>
<organism evidence="2 3">
    <name type="scientific">Streptomyces turgidiscabies (strain Car8)</name>
    <dbReference type="NCBI Taxonomy" id="698760"/>
    <lineage>
        <taxon>Bacteria</taxon>
        <taxon>Bacillati</taxon>
        <taxon>Actinomycetota</taxon>
        <taxon>Actinomycetes</taxon>
        <taxon>Kitasatosporales</taxon>
        <taxon>Streptomycetaceae</taxon>
        <taxon>Streptomyces</taxon>
    </lineage>
</organism>
<protein>
    <submittedName>
        <fullName evidence="2">Uncharacterized protein</fullName>
    </submittedName>
</protein>
<dbReference type="EMBL" id="AEJB01000103">
    <property type="protein sequence ID" value="ELP70195.1"/>
    <property type="molecule type" value="Genomic_DNA"/>
</dbReference>
<dbReference type="Proteomes" id="UP000010931">
    <property type="component" value="Unassembled WGS sequence"/>
</dbReference>
<dbReference type="PATRIC" id="fig|698760.3.peg.1145"/>
<name>L7FHL8_STRT8</name>
<accession>L7FHL8</accession>
<keyword evidence="3" id="KW-1185">Reference proteome</keyword>
<keyword evidence="1" id="KW-0472">Membrane</keyword>
<evidence type="ECO:0000313" key="2">
    <source>
        <dbReference type="EMBL" id="ELP70195.1"/>
    </source>
</evidence>
<proteinExistence type="predicted"/>
<evidence type="ECO:0000313" key="3">
    <source>
        <dbReference type="Proteomes" id="UP000010931"/>
    </source>
</evidence>
<dbReference type="AlphaFoldDB" id="L7FHL8"/>